<feature type="modified residue" description="N6-(pyridoxal phosphate)lysine" evidence="7">
    <location>
        <position position="396"/>
    </location>
</feature>
<keyword evidence="8" id="KW-0175">Coiled coil</keyword>
<evidence type="ECO:0000256" key="9">
    <source>
        <dbReference type="SAM" id="MobiDB-lite"/>
    </source>
</evidence>
<dbReference type="PANTHER" id="PTHR42735">
    <property type="match status" value="1"/>
</dbReference>
<evidence type="ECO:0000313" key="12">
    <source>
        <dbReference type="EnsemblMetazoa" id="G2911.1:cds"/>
    </source>
</evidence>
<feature type="region of interest" description="Disordered" evidence="9">
    <location>
        <begin position="127"/>
        <end position="174"/>
    </location>
</feature>
<dbReference type="SUPFAM" id="SSF53383">
    <property type="entry name" value="PLP-dependent transferases"/>
    <property type="match status" value="1"/>
</dbReference>
<feature type="region of interest" description="Disordered" evidence="9">
    <location>
        <begin position="850"/>
        <end position="892"/>
    </location>
</feature>
<reference evidence="12" key="1">
    <citation type="submission" date="2022-08" db="UniProtKB">
        <authorList>
            <consortium name="EnsemblMetazoa"/>
        </authorList>
    </citation>
    <scope>IDENTIFICATION</scope>
    <source>
        <strain evidence="12">05x7-T-G4-1.051#20</strain>
    </source>
</reference>
<evidence type="ECO:0000313" key="13">
    <source>
        <dbReference type="Proteomes" id="UP000005408"/>
    </source>
</evidence>
<name>A0A8W8LPS6_MAGGI</name>
<feature type="compositionally biased region" description="Polar residues" evidence="9">
    <location>
        <begin position="850"/>
        <end position="878"/>
    </location>
</feature>
<comment type="similarity">
    <text evidence="2">Belongs to the group II decarboxylase family.</text>
</comment>
<dbReference type="EnsemblMetazoa" id="G2911.1">
    <property type="protein sequence ID" value="G2911.1:cds"/>
    <property type="gene ID" value="G2911"/>
</dbReference>
<dbReference type="Pfam" id="PF00282">
    <property type="entry name" value="Pyridoxal_deC"/>
    <property type="match status" value="1"/>
</dbReference>
<dbReference type="Gene3D" id="3.40.640.10">
    <property type="entry name" value="Type I PLP-dependent aspartate aminotransferase-like (Major domain)"/>
    <property type="match status" value="1"/>
</dbReference>
<proteinExistence type="inferred from homology"/>
<dbReference type="AlphaFoldDB" id="A0A8W8LPS6"/>
<dbReference type="GO" id="GO:0030170">
    <property type="term" value="F:pyridoxal phosphate binding"/>
    <property type="evidence" value="ECO:0007669"/>
    <property type="project" value="InterPro"/>
</dbReference>
<feature type="domain" description="PDXDC1-like third" evidence="11">
    <location>
        <begin position="620"/>
        <end position="726"/>
    </location>
</feature>
<dbReference type="Pfam" id="PF22937">
    <property type="entry name" value="PDXDC1-like_cen2"/>
    <property type="match status" value="1"/>
</dbReference>
<evidence type="ECO:0000256" key="8">
    <source>
        <dbReference type="SAM" id="Coils"/>
    </source>
</evidence>
<evidence type="ECO:0000259" key="11">
    <source>
        <dbReference type="Pfam" id="PF22937"/>
    </source>
</evidence>
<keyword evidence="5" id="KW-0456">Lyase</keyword>
<dbReference type="InterPro" id="IPR055102">
    <property type="entry name" value="PDXDC1-like_3rd"/>
</dbReference>
<feature type="region of interest" description="Disordered" evidence="9">
    <location>
        <begin position="907"/>
        <end position="934"/>
    </location>
</feature>
<keyword evidence="4 7" id="KW-0663">Pyridoxal phosphate</keyword>
<evidence type="ECO:0000256" key="1">
    <source>
        <dbReference type="ARBA" id="ARBA00001933"/>
    </source>
</evidence>
<evidence type="ECO:0000256" key="7">
    <source>
        <dbReference type="PIRSR" id="PIRSR602129-50"/>
    </source>
</evidence>
<dbReference type="Proteomes" id="UP000005408">
    <property type="component" value="Unassembled WGS sequence"/>
</dbReference>
<evidence type="ECO:0000256" key="3">
    <source>
        <dbReference type="ARBA" id="ARBA00022793"/>
    </source>
</evidence>
<feature type="region of interest" description="Disordered" evidence="9">
    <location>
        <begin position="1"/>
        <end position="46"/>
    </location>
</feature>
<dbReference type="InterPro" id="IPR055103">
    <property type="entry name" value="PDXDC1-like_2nd"/>
</dbReference>
<dbReference type="GO" id="GO:0016831">
    <property type="term" value="F:carboxy-lyase activity"/>
    <property type="evidence" value="ECO:0007669"/>
    <property type="project" value="UniProtKB-KW"/>
</dbReference>
<evidence type="ECO:0000256" key="5">
    <source>
        <dbReference type="ARBA" id="ARBA00023239"/>
    </source>
</evidence>
<accession>A0A8W8LPS6</accession>
<feature type="domain" description="PDXDC1/PDXD2 second" evidence="10">
    <location>
        <begin position="506"/>
        <end position="614"/>
    </location>
</feature>
<evidence type="ECO:0000259" key="10">
    <source>
        <dbReference type="Pfam" id="PF22930"/>
    </source>
</evidence>
<dbReference type="GO" id="GO:0019752">
    <property type="term" value="P:carboxylic acid metabolic process"/>
    <property type="evidence" value="ECO:0007669"/>
    <property type="project" value="InterPro"/>
</dbReference>
<dbReference type="PANTHER" id="PTHR42735:SF1">
    <property type="entry name" value="PYRIDOXAL-DEPENDENT DECARBOXYLASE DOMAIN-CONTAINING PROTEIN 1-RELATED"/>
    <property type="match status" value="1"/>
</dbReference>
<keyword evidence="13" id="KW-1185">Reference proteome</keyword>
<feature type="coiled-coil region" evidence="8">
    <location>
        <begin position="61"/>
        <end position="95"/>
    </location>
</feature>
<dbReference type="InterPro" id="IPR002129">
    <property type="entry name" value="PyrdxlP-dep_de-COase"/>
</dbReference>
<dbReference type="Pfam" id="PF22930">
    <property type="entry name" value="PDXDC1-like_cen"/>
    <property type="match status" value="1"/>
</dbReference>
<organism evidence="12 13">
    <name type="scientific">Magallana gigas</name>
    <name type="common">Pacific oyster</name>
    <name type="synonym">Crassostrea gigas</name>
    <dbReference type="NCBI Taxonomy" id="29159"/>
    <lineage>
        <taxon>Eukaryota</taxon>
        <taxon>Metazoa</taxon>
        <taxon>Spiralia</taxon>
        <taxon>Lophotrochozoa</taxon>
        <taxon>Mollusca</taxon>
        <taxon>Bivalvia</taxon>
        <taxon>Autobranchia</taxon>
        <taxon>Pteriomorphia</taxon>
        <taxon>Ostreida</taxon>
        <taxon>Ostreoidea</taxon>
        <taxon>Ostreidae</taxon>
        <taxon>Magallana</taxon>
    </lineage>
</organism>
<evidence type="ECO:0000256" key="6">
    <source>
        <dbReference type="ARBA" id="ARBA00047190"/>
    </source>
</evidence>
<feature type="compositionally biased region" description="Basic and acidic residues" evidence="9">
    <location>
        <begin position="879"/>
        <end position="892"/>
    </location>
</feature>
<evidence type="ECO:0000256" key="2">
    <source>
        <dbReference type="ARBA" id="ARBA00009533"/>
    </source>
</evidence>
<keyword evidence="3" id="KW-0210">Decarboxylase</keyword>
<dbReference type="InterPro" id="IPR015421">
    <property type="entry name" value="PyrdxlP-dep_Trfase_major"/>
</dbReference>
<comment type="cofactor">
    <cofactor evidence="1 7">
        <name>pyridoxal 5'-phosphate</name>
        <dbReference type="ChEBI" id="CHEBI:597326"/>
    </cofactor>
</comment>
<protein>
    <recommendedName>
        <fullName evidence="6">Pyridoxal-dependent decarboxylase domain-containing protein 1</fullName>
    </recommendedName>
</protein>
<dbReference type="InterPro" id="IPR050477">
    <property type="entry name" value="GrpII_AminoAcid_Decarb"/>
</dbReference>
<sequence>MASMFAKSSGAAGVMQPSQTPQIERYEPEEEKPKQPKKVSFAQFDPDAQMQMNSMFMSPMMKELEAQIKVNTDMLDRMNKQMEDERKARLKEKQTAHIPEALKGGGQEMVSIMKSVEDLILMGDELPEEEEEEDNEAEGQEGEESGDDNDDDEEDDDEEEEDEDDEEYRRRTQLNKLQILDSHSKAALTGHSLAAYVSTLDEDNLKKFTSKITQDCQLWLSRLFRFPDSSPFYHEEHKDGLVKICRMALYQKYPKYPVEGFEALYSRPPVIYISSAAMPGLSNYLCLQLGLPLSSICNVPCSTVNGTTSIMDVGMLEKLIQDDVSAAKTPVLLVGFAGSPHLGSVDHLDELRKICKNHKIWLHVEGNNLALLATVSIPNSVEPATSGDSMTLRLGKWIGIPGLPFITLYKSSDPALELAAGLSTFNPQLKLNCLPLWIVLQSLGHDGIVDRIKHCCNLAEKMHEILEKIPTIQKIGEEKKEESEAKTIKEMIFVAIDALFVFKMASPTIVFKYVEDNSTGAVEIAPYSPVSPQEDIEEKDKLKTYYNALNTWLCDTLFYENSSVDIELIDVENEGSCIKFSPLDTAQVKGTVIEDIEKFGENLKKQIAILDATVLQRDRFCAVVEAQDNLRIVEMPSWAGLGVVQYMPEEWRERMTDLPDNAKRDINNINTELVKRLHSKDTAFSLGFNDENIGCVKFGLITDDTDLEELIGLVYSVGKEIEESSKFLEKLSEKVQKGIEEANKELHKEMDEKLMQEGLLRQVPLVSSLLNWWSPPPKDSVKGRTFSLSSGTMASTEKTYKYHMQIQEDDAPPPSSPSPSHPVNTYKEVLKPVKSQTKSAGAVKANLTEQFNSPSSSTQEKENSNPSSPQPEQKSMETQSKDKQHPPDLKGCAEIKDKTFYYWFNLNRQDEVPTNLRGESSPGSGGKEDADSHT</sequence>
<evidence type="ECO:0000256" key="4">
    <source>
        <dbReference type="ARBA" id="ARBA00022898"/>
    </source>
</evidence>
<dbReference type="FunFam" id="3.40.640.10:FF:000036">
    <property type="entry name" value="pyridoxal-dependent decarboxylase domain-containing protein 1 isoform X2"/>
    <property type="match status" value="1"/>
</dbReference>
<feature type="compositionally biased region" description="Acidic residues" evidence="9">
    <location>
        <begin position="127"/>
        <end position="166"/>
    </location>
</feature>
<feature type="coiled-coil region" evidence="8">
    <location>
        <begin position="725"/>
        <end position="752"/>
    </location>
</feature>
<dbReference type="InterPro" id="IPR015424">
    <property type="entry name" value="PyrdxlP-dep_Trfase"/>
</dbReference>